<evidence type="ECO:0000259" key="5">
    <source>
        <dbReference type="PROSITE" id="PS50931"/>
    </source>
</evidence>
<name>A0A066UX27_9VIBR</name>
<keyword evidence="7" id="KW-1185">Reference proteome</keyword>
<dbReference type="Proteomes" id="UP000027219">
    <property type="component" value="Unassembled WGS sequence"/>
</dbReference>
<dbReference type="Gene3D" id="1.10.10.10">
    <property type="entry name" value="Winged helix-like DNA-binding domain superfamily/Winged helix DNA-binding domain"/>
    <property type="match status" value="1"/>
</dbReference>
<dbReference type="EMBL" id="JFFR01000014">
    <property type="protein sequence ID" value="KDN28724.1"/>
    <property type="molecule type" value="Genomic_DNA"/>
</dbReference>
<evidence type="ECO:0000256" key="2">
    <source>
        <dbReference type="ARBA" id="ARBA00023015"/>
    </source>
</evidence>
<dbReference type="InterPro" id="IPR036388">
    <property type="entry name" value="WH-like_DNA-bd_sf"/>
</dbReference>
<dbReference type="SUPFAM" id="SSF53850">
    <property type="entry name" value="Periplasmic binding protein-like II"/>
    <property type="match status" value="1"/>
</dbReference>
<dbReference type="OrthoDB" id="6396370at2"/>
<evidence type="ECO:0000313" key="7">
    <source>
        <dbReference type="Proteomes" id="UP000027219"/>
    </source>
</evidence>
<evidence type="ECO:0000256" key="3">
    <source>
        <dbReference type="ARBA" id="ARBA00023125"/>
    </source>
</evidence>
<dbReference type="SUPFAM" id="SSF46785">
    <property type="entry name" value="Winged helix' DNA-binding domain"/>
    <property type="match status" value="1"/>
</dbReference>
<feature type="domain" description="HTH lysR-type" evidence="5">
    <location>
        <begin position="7"/>
        <end position="64"/>
    </location>
</feature>
<dbReference type="Pfam" id="PF00126">
    <property type="entry name" value="HTH_1"/>
    <property type="match status" value="1"/>
</dbReference>
<dbReference type="AlphaFoldDB" id="A0A066UX27"/>
<dbReference type="GO" id="GO:0003700">
    <property type="term" value="F:DNA-binding transcription factor activity"/>
    <property type="evidence" value="ECO:0007669"/>
    <property type="project" value="InterPro"/>
</dbReference>
<dbReference type="InterPro" id="IPR005119">
    <property type="entry name" value="LysR_subst-bd"/>
</dbReference>
<dbReference type="InterPro" id="IPR036390">
    <property type="entry name" value="WH_DNA-bd_sf"/>
</dbReference>
<organism evidence="6 7">
    <name type="scientific">Vibrio fortis</name>
    <dbReference type="NCBI Taxonomy" id="212667"/>
    <lineage>
        <taxon>Bacteria</taxon>
        <taxon>Pseudomonadati</taxon>
        <taxon>Pseudomonadota</taxon>
        <taxon>Gammaproteobacteria</taxon>
        <taxon>Vibrionales</taxon>
        <taxon>Vibrionaceae</taxon>
        <taxon>Vibrio</taxon>
    </lineage>
</organism>
<sequence>MKELQDLDLNLLKLLKAVVETRNTHTAADRLGISQTSVSRGMAKLRETFGDQLFLRKAHGVEPSELAEKLAEAADEMYSPLIKVVESYHNFDPKAFTGEVTIALNIFLIEQYGEGIFKVLHEALPQANFKLVYWQDKSLAEVLNGQVDYLLQLSGIPLPQDIYQHKLTEVKLSLIARKNHPVLSKSSEWEDIHHLPITRILVDGINTKRAPIEDLYISKGYTANIVLATHSLTVLRSKLKNSDAFSFGSSYMTENDPELSCYPLPKLPKEMRQIGVEGGYLQSKRGFPLHQLLHQTMQDYFDSVVQPDAQ</sequence>
<keyword evidence="3" id="KW-0238">DNA-binding</keyword>
<dbReference type="InterPro" id="IPR050389">
    <property type="entry name" value="LysR-type_TF"/>
</dbReference>
<gene>
    <name evidence="6" type="ORF">VFDL14_00160</name>
</gene>
<comment type="similarity">
    <text evidence="1">Belongs to the LysR transcriptional regulatory family.</text>
</comment>
<dbReference type="PANTHER" id="PTHR30118">
    <property type="entry name" value="HTH-TYPE TRANSCRIPTIONAL REGULATOR LEUO-RELATED"/>
    <property type="match status" value="1"/>
</dbReference>
<dbReference type="Gene3D" id="3.40.190.10">
    <property type="entry name" value="Periplasmic binding protein-like II"/>
    <property type="match status" value="2"/>
</dbReference>
<protein>
    <submittedName>
        <fullName evidence="6">Transcriptional regulator</fullName>
    </submittedName>
</protein>
<dbReference type="GO" id="GO:0003677">
    <property type="term" value="F:DNA binding"/>
    <property type="evidence" value="ECO:0007669"/>
    <property type="project" value="UniProtKB-KW"/>
</dbReference>
<comment type="caution">
    <text evidence="6">The sequence shown here is derived from an EMBL/GenBank/DDBJ whole genome shotgun (WGS) entry which is preliminary data.</text>
</comment>
<dbReference type="PANTHER" id="PTHR30118:SF7">
    <property type="entry name" value="TRANSCRIPTIONAL REGULATOR LYSR FAMILY"/>
    <property type="match status" value="1"/>
</dbReference>
<evidence type="ECO:0000256" key="4">
    <source>
        <dbReference type="ARBA" id="ARBA00023163"/>
    </source>
</evidence>
<keyword evidence="2" id="KW-0805">Transcription regulation</keyword>
<dbReference type="PROSITE" id="PS50931">
    <property type="entry name" value="HTH_LYSR"/>
    <property type="match status" value="1"/>
</dbReference>
<accession>A0A066UX27</accession>
<dbReference type="Pfam" id="PF03466">
    <property type="entry name" value="LysR_substrate"/>
    <property type="match status" value="1"/>
</dbReference>
<keyword evidence="4" id="KW-0804">Transcription</keyword>
<evidence type="ECO:0000313" key="6">
    <source>
        <dbReference type="EMBL" id="KDN28724.1"/>
    </source>
</evidence>
<dbReference type="RefSeq" id="WP_032550929.1">
    <property type="nucleotide sequence ID" value="NZ_JFFR01000014.1"/>
</dbReference>
<proteinExistence type="inferred from homology"/>
<dbReference type="InterPro" id="IPR000847">
    <property type="entry name" value="LysR_HTH_N"/>
</dbReference>
<reference evidence="6 7" key="1">
    <citation type="submission" date="2014-02" db="EMBL/GenBank/DDBJ databases">
        <title>Vibrio fortis Dalian14 Genome Sequencing.</title>
        <authorList>
            <person name="Wang Y."/>
            <person name="Song L."/>
            <person name="Liu G."/>
            <person name="Ding J."/>
        </authorList>
    </citation>
    <scope>NUCLEOTIDE SEQUENCE [LARGE SCALE GENOMIC DNA]</scope>
    <source>
        <strain evidence="6 7">Dalian14</strain>
    </source>
</reference>
<evidence type="ECO:0000256" key="1">
    <source>
        <dbReference type="ARBA" id="ARBA00009437"/>
    </source>
</evidence>